<protein>
    <submittedName>
        <fullName evidence="3">Uncharacterized protein</fullName>
    </submittedName>
</protein>
<name>A0ABT9EL32_9SPHN</name>
<proteinExistence type="predicted"/>
<keyword evidence="2" id="KW-0732">Signal</keyword>
<evidence type="ECO:0000313" key="3">
    <source>
        <dbReference type="EMBL" id="MDP1027659.1"/>
    </source>
</evidence>
<feature type="region of interest" description="Disordered" evidence="1">
    <location>
        <begin position="83"/>
        <end position="105"/>
    </location>
</feature>
<comment type="caution">
    <text evidence="3">The sequence shown here is derived from an EMBL/GenBank/DDBJ whole genome shotgun (WGS) entry which is preliminary data.</text>
</comment>
<sequence>MLARLLSLALLAWGVPAAAAETPAIVAPVASDAELATMTGKFLLPGGGSLALSVTSDTLVNGALVLRTVLTVDQGSNLTVFGRTGDAEPMGGARSGGGTENAATPTMAGGVSVLFDRRTGTQIVMPSVGTVRGTTGGAQPVPAGVVPLVLTAGGPAVATADGTVTLTQLPNGSRVSLAGDQIDITHLVGQSVATAISNAGNDRTIDTVTTIGIDLHDATALAMGAAAMKVDALVSDVARGMVR</sequence>
<accession>A0ABT9EL32</accession>
<reference evidence="3 4" key="1">
    <citation type="submission" date="2023-07" db="EMBL/GenBank/DDBJ databases">
        <authorList>
            <person name="Kim M.K."/>
        </authorList>
    </citation>
    <scope>NUCLEOTIDE SEQUENCE [LARGE SCALE GENOMIC DNA]</scope>
    <source>
        <strain evidence="3 4">KR1UV-12</strain>
    </source>
</reference>
<evidence type="ECO:0000256" key="2">
    <source>
        <dbReference type="SAM" id="SignalP"/>
    </source>
</evidence>
<feature type="chain" id="PRO_5045449117" evidence="2">
    <location>
        <begin position="20"/>
        <end position="243"/>
    </location>
</feature>
<dbReference type="EMBL" id="JAUUDS010000005">
    <property type="protein sequence ID" value="MDP1027659.1"/>
    <property type="molecule type" value="Genomic_DNA"/>
</dbReference>
<organism evidence="3 4">
    <name type="scientific">Sphingomonas aurea</name>
    <dbReference type="NCBI Taxonomy" id="3063994"/>
    <lineage>
        <taxon>Bacteria</taxon>
        <taxon>Pseudomonadati</taxon>
        <taxon>Pseudomonadota</taxon>
        <taxon>Alphaproteobacteria</taxon>
        <taxon>Sphingomonadales</taxon>
        <taxon>Sphingomonadaceae</taxon>
        <taxon>Sphingomonas</taxon>
    </lineage>
</organism>
<evidence type="ECO:0000313" key="4">
    <source>
        <dbReference type="Proteomes" id="UP001230685"/>
    </source>
</evidence>
<keyword evidence="4" id="KW-1185">Reference proteome</keyword>
<feature type="signal peptide" evidence="2">
    <location>
        <begin position="1"/>
        <end position="19"/>
    </location>
</feature>
<dbReference type="Proteomes" id="UP001230685">
    <property type="component" value="Unassembled WGS sequence"/>
</dbReference>
<evidence type="ECO:0000256" key="1">
    <source>
        <dbReference type="SAM" id="MobiDB-lite"/>
    </source>
</evidence>
<gene>
    <name evidence="3" type="ORF">Q5H91_10575</name>
</gene>
<dbReference type="RefSeq" id="WP_305173373.1">
    <property type="nucleotide sequence ID" value="NZ_JAUUDS010000005.1"/>
</dbReference>